<feature type="transmembrane region" description="Helical" evidence="5">
    <location>
        <begin position="180"/>
        <end position="199"/>
    </location>
</feature>
<evidence type="ECO:0000256" key="1">
    <source>
        <dbReference type="ARBA" id="ARBA00004651"/>
    </source>
</evidence>
<dbReference type="AlphaFoldDB" id="A0A2T0R1T6"/>
<dbReference type="PANTHER" id="PTHR23501">
    <property type="entry name" value="MAJOR FACILITATOR SUPERFAMILY"/>
    <property type="match status" value="1"/>
</dbReference>
<evidence type="ECO:0000259" key="6">
    <source>
        <dbReference type="PROSITE" id="PS50850"/>
    </source>
</evidence>
<keyword evidence="8" id="KW-1185">Reference proteome</keyword>
<dbReference type="InterPro" id="IPR036259">
    <property type="entry name" value="MFS_trans_sf"/>
</dbReference>
<dbReference type="Pfam" id="PF07690">
    <property type="entry name" value="MFS_1"/>
    <property type="match status" value="1"/>
</dbReference>
<feature type="transmembrane region" description="Helical" evidence="5">
    <location>
        <begin position="244"/>
        <end position="265"/>
    </location>
</feature>
<evidence type="ECO:0000256" key="2">
    <source>
        <dbReference type="ARBA" id="ARBA00022692"/>
    </source>
</evidence>
<dbReference type="InterPro" id="IPR011701">
    <property type="entry name" value="MFS"/>
</dbReference>
<evidence type="ECO:0000256" key="3">
    <source>
        <dbReference type="ARBA" id="ARBA00022989"/>
    </source>
</evidence>
<feature type="transmembrane region" description="Helical" evidence="5">
    <location>
        <begin position="94"/>
        <end position="112"/>
    </location>
</feature>
<keyword evidence="3 5" id="KW-1133">Transmembrane helix</keyword>
<feature type="transmembrane region" description="Helical" evidence="5">
    <location>
        <begin position="407"/>
        <end position="431"/>
    </location>
</feature>
<feature type="transmembrane region" description="Helical" evidence="5">
    <location>
        <begin position="220"/>
        <end position="238"/>
    </location>
</feature>
<organism evidence="7 8">
    <name type="scientific">Kineococcus rhizosphaerae</name>
    <dbReference type="NCBI Taxonomy" id="559628"/>
    <lineage>
        <taxon>Bacteria</taxon>
        <taxon>Bacillati</taxon>
        <taxon>Actinomycetota</taxon>
        <taxon>Actinomycetes</taxon>
        <taxon>Kineosporiales</taxon>
        <taxon>Kineosporiaceae</taxon>
        <taxon>Kineococcus</taxon>
    </lineage>
</organism>
<dbReference type="EMBL" id="PVZF01000008">
    <property type="protein sequence ID" value="PRY13475.1"/>
    <property type="molecule type" value="Genomic_DNA"/>
</dbReference>
<evidence type="ECO:0000313" key="8">
    <source>
        <dbReference type="Proteomes" id="UP000238083"/>
    </source>
</evidence>
<feature type="transmembrane region" description="Helical" evidence="5">
    <location>
        <begin position="437"/>
        <end position="458"/>
    </location>
</feature>
<gene>
    <name evidence="7" type="ORF">CLV37_108145</name>
</gene>
<feature type="transmembrane region" description="Helical" evidence="5">
    <location>
        <begin position="302"/>
        <end position="321"/>
    </location>
</feature>
<sequence>MARVTQSTAARATTPAKAPGIFSRRHLVTTLGTTALVFLSAFESLAVTTVMPLVSADLGGRASYATAFAATLAASVLGMVAAGGWSDRRGPARPLLVSLAVFCAGLLAAALAPSVEVFVAARFLQGLGSGGISVTLYVLVALAFPPALRPAVFGAFAAAWVVPSLVGPALAALVAETFSWHWVFTGVLLLVLVAAGAVLPTLRRVRSSSTTADPFPRSRFLAAAGVSIAVVALSSASSAGNWRWALAAVALALLVVAVRPLLPAGTLRAHRGLPATVLLRGLLAATFFSTEVYLPLMLHERFGVRLTLAGAVLTAAAIAWASGSAVQGRLGERLPHARAVRIGTALLLVGVGAQAVVAVVDPAAVLAALASTAGWFVAGAGMGLSFPRTTVLVLEQSAPGQEGAGSAALTICDAAGGGTAMALTGLVFATAAAASAWAGFAATLPLCVVFAVAALVVARRVSQGTH</sequence>
<name>A0A2T0R1T6_9ACTN</name>
<dbReference type="GO" id="GO:0005886">
    <property type="term" value="C:plasma membrane"/>
    <property type="evidence" value="ECO:0007669"/>
    <property type="project" value="UniProtKB-SubCell"/>
</dbReference>
<dbReference type="Proteomes" id="UP000238083">
    <property type="component" value="Unassembled WGS sequence"/>
</dbReference>
<evidence type="ECO:0000313" key="7">
    <source>
        <dbReference type="EMBL" id="PRY13475.1"/>
    </source>
</evidence>
<feature type="domain" description="Major facilitator superfamily (MFS) profile" evidence="6">
    <location>
        <begin position="29"/>
        <end position="462"/>
    </location>
</feature>
<dbReference type="PROSITE" id="PS50850">
    <property type="entry name" value="MFS"/>
    <property type="match status" value="1"/>
</dbReference>
<comment type="caution">
    <text evidence="7">The sequence shown here is derived from an EMBL/GenBank/DDBJ whole genome shotgun (WGS) entry which is preliminary data.</text>
</comment>
<comment type="subcellular location">
    <subcellularLocation>
        <location evidence="1">Cell membrane</location>
        <topology evidence="1">Multi-pass membrane protein</topology>
    </subcellularLocation>
</comment>
<reference evidence="7 8" key="1">
    <citation type="submission" date="2018-03" db="EMBL/GenBank/DDBJ databases">
        <title>Genomic Encyclopedia of Archaeal and Bacterial Type Strains, Phase II (KMG-II): from individual species to whole genera.</title>
        <authorList>
            <person name="Goeker M."/>
        </authorList>
    </citation>
    <scope>NUCLEOTIDE SEQUENCE [LARGE SCALE GENOMIC DNA]</scope>
    <source>
        <strain evidence="7 8">DSM 19711</strain>
    </source>
</reference>
<dbReference type="GO" id="GO:0022857">
    <property type="term" value="F:transmembrane transporter activity"/>
    <property type="evidence" value="ECO:0007669"/>
    <property type="project" value="InterPro"/>
</dbReference>
<keyword evidence="4 5" id="KW-0472">Membrane</keyword>
<proteinExistence type="predicted"/>
<feature type="transmembrane region" description="Helical" evidence="5">
    <location>
        <begin position="277"/>
        <end position="296"/>
    </location>
</feature>
<dbReference type="InterPro" id="IPR020846">
    <property type="entry name" value="MFS_dom"/>
</dbReference>
<feature type="transmembrane region" description="Helical" evidence="5">
    <location>
        <begin position="62"/>
        <end position="82"/>
    </location>
</feature>
<accession>A0A2T0R1T6</accession>
<dbReference type="Gene3D" id="1.20.1250.20">
    <property type="entry name" value="MFS general substrate transporter like domains"/>
    <property type="match status" value="1"/>
</dbReference>
<protein>
    <submittedName>
        <fullName evidence="7">MFS transporter</fullName>
    </submittedName>
</protein>
<dbReference type="SUPFAM" id="SSF103473">
    <property type="entry name" value="MFS general substrate transporter"/>
    <property type="match status" value="1"/>
</dbReference>
<feature type="transmembrane region" description="Helical" evidence="5">
    <location>
        <begin position="124"/>
        <end position="144"/>
    </location>
</feature>
<dbReference type="Gene3D" id="1.20.1720.10">
    <property type="entry name" value="Multidrug resistance protein D"/>
    <property type="match status" value="1"/>
</dbReference>
<evidence type="ECO:0000256" key="4">
    <source>
        <dbReference type="ARBA" id="ARBA00023136"/>
    </source>
</evidence>
<feature type="transmembrane region" description="Helical" evidence="5">
    <location>
        <begin position="342"/>
        <end position="360"/>
    </location>
</feature>
<feature type="transmembrane region" description="Helical" evidence="5">
    <location>
        <begin position="366"/>
        <end position="386"/>
    </location>
</feature>
<evidence type="ECO:0000256" key="5">
    <source>
        <dbReference type="SAM" id="Phobius"/>
    </source>
</evidence>
<feature type="transmembrane region" description="Helical" evidence="5">
    <location>
        <begin position="151"/>
        <end position="174"/>
    </location>
</feature>
<dbReference type="PANTHER" id="PTHR23501:SF154">
    <property type="entry name" value="MULTIDRUG-EFFLUX TRANSPORTER RV1634-RELATED"/>
    <property type="match status" value="1"/>
</dbReference>
<keyword evidence="2 5" id="KW-0812">Transmembrane</keyword>